<dbReference type="KEGG" id="dog:HP555_05425"/>
<keyword evidence="3" id="KW-1185">Reference proteome</keyword>
<name>A0A7T6AQC5_9BACT</name>
<dbReference type="GO" id="GO:0051301">
    <property type="term" value="P:cell division"/>
    <property type="evidence" value="ECO:0007669"/>
    <property type="project" value="UniProtKB-KW"/>
</dbReference>
<dbReference type="Proteomes" id="UP000596092">
    <property type="component" value="Chromosome"/>
</dbReference>
<protein>
    <submittedName>
        <fullName evidence="2">Cell division protein FtsL</fullName>
    </submittedName>
</protein>
<evidence type="ECO:0000256" key="1">
    <source>
        <dbReference type="SAM" id="Phobius"/>
    </source>
</evidence>
<feature type="transmembrane region" description="Helical" evidence="1">
    <location>
        <begin position="39"/>
        <end position="58"/>
    </location>
</feature>
<gene>
    <name evidence="2" type="ORF">HP555_05425</name>
</gene>
<dbReference type="EMBL" id="CP054140">
    <property type="protein sequence ID" value="QQG65345.1"/>
    <property type="molecule type" value="Genomic_DNA"/>
</dbReference>
<reference evidence="2 3" key="1">
    <citation type="submission" date="2020-05" db="EMBL/GenBank/DDBJ databases">
        <title>Complete genome of Desulfobulbus oligotrophicus.</title>
        <authorList>
            <person name="Podar M."/>
        </authorList>
    </citation>
    <scope>NUCLEOTIDE SEQUENCE [LARGE SCALE GENOMIC DNA]</scope>
    <source>
        <strain evidence="2 3">Prop6</strain>
    </source>
</reference>
<keyword evidence="2" id="KW-0131">Cell cycle</keyword>
<sequence>MTPTVGVQTFKPRQQIFTQERTQVSSQFCCILSIVQTRVFAVVALVVLVLGIGLTQIIQTAMSDLQERASHLRSGNIAVANENVRLLATRAQLSSKAQVIALAGTRLHLFEPDQKQVRRM</sequence>
<keyword evidence="2" id="KW-0132">Cell division</keyword>
<organism evidence="2 3">
    <name type="scientific">Desulfobulbus oligotrophicus</name>
    <dbReference type="NCBI Taxonomy" id="1909699"/>
    <lineage>
        <taxon>Bacteria</taxon>
        <taxon>Pseudomonadati</taxon>
        <taxon>Thermodesulfobacteriota</taxon>
        <taxon>Desulfobulbia</taxon>
        <taxon>Desulfobulbales</taxon>
        <taxon>Desulfobulbaceae</taxon>
        <taxon>Desulfobulbus</taxon>
    </lineage>
</organism>
<accession>A0A7T6AQC5</accession>
<evidence type="ECO:0000313" key="2">
    <source>
        <dbReference type="EMBL" id="QQG65345.1"/>
    </source>
</evidence>
<keyword evidence="1" id="KW-1133">Transmembrane helix</keyword>
<dbReference type="RefSeq" id="WP_199264168.1">
    <property type="nucleotide sequence ID" value="NZ_CP054140.1"/>
</dbReference>
<dbReference type="AlphaFoldDB" id="A0A7T6AQC5"/>
<evidence type="ECO:0000313" key="3">
    <source>
        <dbReference type="Proteomes" id="UP000596092"/>
    </source>
</evidence>
<proteinExistence type="predicted"/>
<keyword evidence="1" id="KW-0812">Transmembrane</keyword>
<keyword evidence="1" id="KW-0472">Membrane</keyword>